<reference evidence="2 3" key="1">
    <citation type="journal article" date="2013" name="Front. Microbiol.">
        <title>The genome of Nitrospina gracilis illuminates the metabolism and evolution of the major marine nitrite oxidizer.</title>
        <authorList>
            <person name="Luecker S."/>
            <person name="Nowka B."/>
            <person name="Rattei T."/>
            <person name="Spieck E."/>
            <person name="and Daims H."/>
        </authorList>
    </citation>
    <scope>NUCLEOTIDE SEQUENCE [LARGE SCALE GENOMIC DNA]</scope>
    <source>
        <strain evidence="2 3">3/211</strain>
    </source>
</reference>
<gene>
    <name evidence="2" type="ORF">NITGR_90011</name>
</gene>
<sequence>MRNSNSTNQPNRQNKNRPRSGKNNDQGNRQRSQGPARNRQATEMWMDSKTLTSHIPQANRSNQKSNGRRNDSQNNGNGRHKNHNQNGPQKNRASTNRQDNQNRPRNDRNQSRPAQQTEPRAQTAPRNGDTASSAPSGKLVAGIEPFELFCAYHLGITRDKGYKPSNINEVARRFNSEPAMVKQALQEYDMDPGSLLDRDFDMALAQLDIQVAPEGVDRKELAKNIYEDFQNAPRAKRDWKKLLEEDRKENQKIFRD</sequence>
<dbReference type="AlphaFoldDB" id="M1YN05"/>
<feature type="compositionally biased region" description="Polar residues" evidence="1">
    <location>
        <begin position="84"/>
        <end position="95"/>
    </location>
</feature>
<feature type="compositionally biased region" description="Polar residues" evidence="1">
    <location>
        <begin position="21"/>
        <end position="41"/>
    </location>
</feature>
<evidence type="ECO:0000313" key="2">
    <source>
        <dbReference type="EMBL" id="CCQ91872.1"/>
    </source>
</evidence>
<dbReference type="Proteomes" id="UP000011704">
    <property type="component" value="Unassembled WGS sequence"/>
</dbReference>
<protein>
    <submittedName>
        <fullName evidence="2">Uncharacterized protein</fullName>
    </submittedName>
</protein>
<feature type="compositionally biased region" description="Basic and acidic residues" evidence="1">
    <location>
        <begin position="100"/>
        <end position="110"/>
    </location>
</feature>
<organism evidence="2 3">
    <name type="scientific">Nitrospina gracilis (strain 3/211)</name>
    <dbReference type="NCBI Taxonomy" id="1266370"/>
    <lineage>
        <taxon>Bacteria</taxon>
        <taxon>Pseudomonadati</taxon>
        <taxon>Nitrospinota/Tectimicrobiota group</taxon>
        <taxon>Nitrospinota</taxon>
        <taxon>Nitrospinia</taxon>
        <taxon>Nitrospinales</taxon>
        <taxon>Nitrospinaceae</taxon>
        <taxon>Nitrospina</taxon>
    </lineage>
</organism>
<accession>M1YN05</accession>
<dbReference type="EMBL" id="CAQJ01000099">
    <property type="protein sequence ID" value="CCQ91872.1"/>
    <property type="molecule type" value="Genomic_DNA"/>
</dbReference>
<dbReference type="STRING" id="1266370.NITGR_90011"/>
<feature type="region of interest" description="Disordered" evidence="1">
    <location>
        <begin position="1"/>
        <end position="136"/>
    </location>
</feature>
<feature type="compositionally biased region" description="Polar residues" evidence="1">
    <location>
        <begin position="49"/>
        <end position="65"/>
    </location>
</feature>
<dbReference type="OrthoDB" id="5521326at2"/>
<dbReference type="InParanoid" id="M1YN05"/>
<comment type="caution">
    <text evidence="2">The sequence shown here is derived from an EMBL/GenBank/DDBJ whole genome shotgun (WGS) entry which is preliminary data.</text>
</comment>
<proteinExistence type="predicted"/>
<evidence type="ECO:0000256" key="1">
    <source>
        <dbReference type="SAM" id="MobiDB-lite"/>
    </source>
</evidence>
<evidence type="ECO:0000313" key="3">
    <source>
        <dbReference type="Proteomes" id="UP000011704"/>
    </source>
</evidence>
<name>M1YN05_NITG3</name>
<keyword evidence="3" id="KW-1185">Reference proteome</keyword>
<dbReference type="HOGENOM" id="CLU_1085162_0_0_0"/>